<evidence type="ECO:0000313" key="7">
    <source>
        <dbReference type="Proteomes" id="UP001375240"/>
    </source>
</evidence>
<dbReference type="PROSITE" id="PS50082">
    <property type="entry name" value="WD_REPEATS_2"/>
    <property type="match status" value="5"/>
</dbReference>
<feature type="domain" description="NACHT" evidence="5">
    <location>
        <begin position="365"/>
        <end position="514"/>
    </location>
</feature>
<sequence>MDRWPDSQDYTIGWVCALPLELTAAVAILDEQHPPLPQDELDDNVYEFGRVGQSNIIIACLPSGVYGVTSAATVIAHMRRSFPSIKSCLMVGIAGGAPMLPQRDIRLGDVVVSEPVKGFGGVLQYDFGKTVQEGRFVQTGVLNKPPKIFLTALAKLKSENLLQQQSGTDDIPPIPQEFSRPQKNSDQLFQTHYDHPPENSSCDQCDSDMVVEGPPRARAHDQPYVHYGLIASGNQVMKHGKTRDLLAQEKEVLCFEMEAAGLMDEMPTMIIRGICDYSDSHKNKLWQPYAAFAAAAFAKKLLSKLPPRANDEGEQIKRSRLNLPFAEGAVFGSYADQHESECLPGTRVDLLNQITEWADDPEGKSMFWLVGRAGTGKSTISRTVARFLQGKGWLGASFFFKRGEADRSRSALLFTTIAHQLAAHSRYLAFYIQRALQEDPDISRKALKEQFDKLVLQPLLEIKPASRRARLVLLIDALDECDQKEDVKVIIHLLGHLKNTRNADVRVFLTSRPDLPIRPAFKRLPDGTYKSLVLHEVPSIRDDILLFMKDEMSKIQEEHELAGDWPDDEDVQKLVEMAVPLFIYAATLCRFIGDEDWDPNERIKMVLEYRTGWQASQLHKTYLPILDQLSVRQNAVEHERFIKEFRQIVGAIVNLASPLSISSLACLLSVSETIVENRLKPLHSVLNVPSSRFTPVKVFHASFRDFLLDQTLQGKSQFWIDEKDSHRMIASSCIELMSGPSGLKRNICNLESPATLQYQFDRSLIDVYISSELRYACHYWVYHLIKGGHLVVENDHAHKFLQEHLLHWLEAMSHLKLLVEALNAVNALTSIIDNADGETVRTLVYDIKRFILRNRYIINEAPLQLYYSALAFLPTKSLLRKIFDPEKTIVEVCDLPKVQEEWDPCLLILEPSDGYAWSRKRYTWDIAFSPNNKLLVSSTGRTIKLWDTNTGALLQTMELHGGYISSVKFSPDGKSMALVSYEDFNFKLWDYAAGTLPQILEGHTRSVTDVSFSSDGRFLASASYDRIAILWNAVTGELLRKFEGQVYAVNAVSFFPDGKLVTASSSNGEVRLWDASTGCLLQTLVIGDHRGWRTVTLSPDGKSMAAFREDWRAQLELWCTMTGRRLRAIQVGNGLETIKFTPGGESFALGFNYSKVELWEARDCRVEARPQTFMGHVGDIIKAVAFSRDGKLLASGLPDGTIRICDTSIKMSVPAPDRHSNSTCGYECPCSLFRAIRRYQTYRNYLRELKFSPNGNLLTSEATGGMITLWETASGTAIRSLDWYDTRNDFGNSSVDSESLVMHPWIFQCTTLA</sequence>
<dbReference type="SMART" id="SM00320">
    <property type="entry name" value="WD40"/>
    <property type="match status" value="6"/>
</dbReference>
<feature type="repeat" description="WD" evidence="3">
    <location>
        <begin position="1042"/>
        <end position="1083"/>
    </location>
</feature>
<dbReference type="SUPFAM" id="SSF50978">
    <property type="entry name" value="WD40 repeat-like"/>
    <property type="match status" value="1"/>
</dbReference>
<dbReference type="EMBL" id="JAVHNQ010000004">
    <property type="protein sequence ID" value="KAK6350165.1"/>
    <property type="molecule type" value="Genomic_DNA"/>
</dbReference>
<dbReference type="InterPro" id="IPR035994">
    <property type="entry name" value="Nucleoside_phosphorylase_sf"/>
</dbReference>
<dbReference type="PROSITE" id="PS00678">
    <property type="entry name" value="WD_REPEATS_1"/>
    <property type="match status" value="1"/>
</dbReference>
<dbReference type="InterPro" id="IPR015943">
    <property type="entry name" value="WD40/YVTN_repeat-like_dom_sf"/>
</dbReference>
<protein>
    <recommendedName>
        <fullName evidence="5">NACHT domain-containing protein</fullName>
    </recommendedName>
</protein>
<evidence type="ECO:0000313" key="6">
    <source>
        <dbReference type="EMBL" id="KAK6350165.1"/>
    </source>
</evidence>
<dbReference type="InterPro" id="IPR019775">
    <property type="entry name" value="WD40_repeat_CS"/>
</dbReference>
<dbReference type="Pfam" id="PF00400">
    <property type="entry name" value="WD40"/>
    <property type="match status" value="5"/>
</dbReference>
<name>A0AAV9UW94_9PEZI</name>
<evidence type="ECO:0000256" key="2">
    <source>
        <dbReference type="ARBA" id="ARBA00022737"/>
    </source>
</evidence>
<evidence type="ECO:0000259" key="5">
    <source>
        <dbReference type="PROSITE" id="PS50837"/>
    </source>
</evidence>
<keyword evidence="2" id="KW-0677">Repeat</keyword>
<dbReference type="GO" id="GO:0003824">
    <property type="term" value="F:catalytic activity"/>
    <property type="evidence" value="ECO:0007669"/>
    <property type="project" value="InterPro"/>
</dbReference>
<feature type="repeat" description="WD" evidence="3">
    <location>
        <begin position="957"/>
        <end position="999"/>
    </location>
</feature>
<dbReference type="InterPro" id="IPR056884">
    <property type="entry name" value="NPHP3-like_N"/>
</dbReference>
<dbReference type="SUPFAM" id="SSF53167">
    <property type="entry name" value="Purine and uridine phosphorylases"/>
    <property type="match status" value="1"/>
</dbReference>
<accession>A0AAV9UW94</accession>
<evidence type="ECO:0000256" key="3">
    <source>
        <dbReference type="PROSITE-ProRule" id="PRU00221"/>
    </source>
</evidence>
<gene>
    <name evidence="6" type="ORF">TWF696_006410</name>
</gene>
<feature type="repeat" description="WD" evidence="3">
    <location>
        <begin position="926"/>
        <end position="956"/>
    </location>
</feature>
<evidence type="ECO:0000256" key="4">
    <source>
        <dbReference type="SAM" id="MobiDB-lite"/>
    </source>
</evidence>
<dbReference type="CDD" id="cd00200">
    <property type="entry name" value="WD40"/>
    <property type="match status" value="1"/>
</dbReference>
<dbReference type="PANTHER" id="PTHR46082:SF11">
    <property type="entry name" value="AAA+ ATPASE DOMAIN-CONTAINING PROTEIN-RELATED"/>
    <property type="match status" value="1"/>
</dbReference>
<feature type="region of interest" description="Disordered" evidence="4">
    <location>
        <begin position="164"/>
        <end position="183"/>
    </location>
</feature>
<proteinExistence type="predicted"/>
<dbReference type="Pfam" id="PF24883">
    <property type="entry name" value="NPHP3_N"/>
    <property type="match status" value="1"/>
</dbReference>
<reference evidence="6 7" key="1">
    <citation type="submission" date="2019-10" db="EMBL/GenBank/DDBJ databases">
        <authorList>
            <person name="Palmer J.M."/>
        </authorList>
    </citation>
    <scope>NUCLEOTIDE SEQUENCE [LARGE SCALE GENOMIC DNA]</scope>
    <source>
        <strain evidence="6 7">TWF696</strain>
    </source>
</reference>
<dbReference type="InterPro" id="IPR036322">
    <property type="entry name" value="WD40_repeat_dom_sf"/>
</dbReference>
<dbReference type="InterPro" id="IPR007111">
    <property type="entry name" value="NACHT_NTPase"/>
</dbReference>
<keyword evidence="1 3" id="KW-0853">WD repeat</keyword>
<dbReference type="Gene3D" id="3.40.50.1580">
    <property type="entry name" value="Nucleoside phosphorylase domain"/>
    <property type="match status" value="1"/>
</dbReference>
<dbReference type="InterPro" id="IPR001680">
    <property type="entry name" value="WD40_rpt"/>
</dbReference>
<dbReference type="Pfam" id="PF01048">
    <property type="entry name" value="PNP_UDP_1"/>
    <property type="match status" value="1"/>
</dbReference>
<dbReference type="PANTHER" id="PTHR46082">
    <property type="entry name" value="ATP/GTP-BINDING PROTEIN-RELATED"/>
    <property type="match status" value="1"/>
</dbReference>
<dbReference type="GO" id="GO:0009116">
    <property type="term" value="P:nucleoside metabolic process"/>
    <property type="evidence" value="ECO:0007669"/>
    <property type="project" value="InterPro"/>
</dbReference>
<feature type="repeat" description="WD" evidence="3">
    <location>
        <begin position="1000"/>
        <end position="1041"/>
    </location>
</feature>
<dbReference type="PROSITE" id="PS50294">
    <property type="entry name" value="WD_REPEATS_REGION"/>
    <property type="match status" value="2"/>
</dbReference>
<dbReference type="InterPro" id="IPR027417">
    <property type="entry name" value="P-loop_NTPase"/>
</dbReference>
<dbReference type="Proteomes" id="UP001375240">
    <property type="component" value="Unassembled WGS sequence"/>
</dbReference>
<dbReference type="InterPro" id="IPR053137">
    <property type="entry name" value="NLR-like"/>
</dbReference>
<dbReference type="PROSITE" id="PS50837">
    <property type="entry name" value="NACHT"/>
    <property type="match status" value="1"/>
</dbReference>
<dbReference type="Gene3D" id="2.130.10.10">
    <property type="entry name" value="YVTN repeat-like/Quinoprotein amine dehydrogenase"/>
    <property type="match status" value="3"/>
</dbReference>
<dbReference type="SUPFAM" id="SSF52540">
    <property type="entry name" value="P-loop containing nucleoside triphosphate hydrolases"/>
    <property type="match status" value="1"/>
</dbReference>
<dbReference type="InterPro" id="IPR000845">
    <property type="entry name" value="Nucleoside_phosphorylase_d"/>
</dbReference>
<dbReference type="Gene3D" id="3.40.50.300">
    <property type="entry name" value="P-loop containing nucleotide triphosphate hydrolases"/>
    <property type="match status" value="1"/>
</dbReference>
<organism evidence="6 7">
    <name type="scientific">Orbilia brochopaga</name>
    <dbReference type="NCBI Taxonomy" id="3140254"/>
    <lineage>
        <taxon>Eukaryota</taxon>
        <taxon>Fungi</taxon>
        <taxon>Dikarya</taxon>
        <taxon>Ascomycota</taxon>
        <taxon>Pezizomycotina</taxon>
        <taxon>Orbiliomycetes</taxon>
        <taxon>Orbiliales</taxon>
        <taxon>Orbiliaceae</taxon>
        <taxon>Orbilia</taxon>
    </lineage>
</organism>
<keyword evidence="7" id="KW-1185">Reference proteome</keyword>
<evidence type="ECO:0000256" key="1">
    <source>
        <dbReference type="ARBA" id="ARBA00022574"/>
    </source>
</evidence>
<feature type="repeat" description="WD" evidence="3">
    <location>
        <begin position="1239"/>
        <end position="1280"/>
    </location>
</feature>
<comment type="caution">
    <text evidence="6">The sequence shown here is derived from an EMBL/GenBank/DDBJ whole genome shotgun (WGS) entry which is preliminary data.</text>
</comment>